<dbReference type="Gene3D" id="3.40.190.150">
    <property type="entry name" value="Bordetella uptake gene, domain 1"/>
    <property type="match status" value="1"/>
</dbReference>
<dbReference type="AlphaFoldDB" id="A0AAJ2C7M8"/>
<proteinExistence type="inferred from homology"/>
<name>A0AAJ2C7M8_ACIDE</name>
<dbReference type="EMBL" id="JAVDTS010000004">
    <property type="protein sequence ID" value="MDR6838098.1"/>
    <property type="molecule type" value="Genomic_DNA"/>
</dbReference>
<keyword evidence="3" id="KW-0675">Receptor</keyword>
<dbReference type="PANTHER" id="PTHR42928:SF5">
    <property type="entry name" value="BLR1237 PROTEIN"/>
    <property type="match status" value="1"/>
</dbReference>
<evidence type="ECO:0000313" key="3">
    <source>
        <dbReference type="EMBL" id="MDR6767186.1"/>
    </source>
</evidence>
<dbReference type="EMBL" id="JAVDTL010000003">
    <property type="protein sequence ID" value="MDR6767186.1"/>
    <property type="molecule type" value="Genomic_DNA"/>
</dbReference>
<feature type="region of interest" description="Disordered" evidence="2">
    <location>
        <begin position="1"/>
        <end position="22"/>
    </location>
</feature>
<dbReference type="PANTHER" id="PTHR42928">
    <property type="entry name" value="TRICARBOXYLATE-BINDING PROTEIN"/>
    <property type="match status" value="1"/>
</dbReference>
<dbReference type="Gene3D" id="3.40.190.10">
    <property type="entry name" value="Periplasmic binding protein-like II"/>
    <property type="match status" value="1"/>
</dbReference>
<comment type="caution">
    <text evidence="3">The sequence shown here is derived from an EMBL/GenBank/DDBJ whole genome shotgun (WGS) entry which is preliminary data.</text>
</comment>
<evidence type="ECO:0000256" key="2">
    <source>
        <dbReference type="SAM" id="MobiDB-lite"/>
    </source>
</evidence>
<dbReference type="RefSeq" id="WP_310047196.1">
    <property type="nucleotide sequence ID" value="NZ_JAVDTL010000003.1"/>
</dbReference>
<dbReference type="Proteomes" id="UP001249076">
    <property type="component" value="Unassembled WGS sequence"/>
</dbReference>
<dbReference type="PROSITE" id="PS51318">
    <property type="entry name" value="TAT"/>
    <property type="match status" value="1"/>
</dbReference>
<dbReference type="SUPFAM" id="SSF53850">
    <property type="entry name" value="Periplasmic binding protein-like II"/>
    <property type="match status" value="1"/>
</dbReference>
<keyword evidence="5" id="KW-1185">Reference proteome</keyword>
<dbReference type="Proteomes" id="UP001253458">
    <property type="component" value="Unassembled WGS sequence"/>
</dbReference>
<evidence type="ECO:0000256" key="1">
    <source>
        <dbReference type="ARBA" id="ARBA00006987"/>
    </source>
</evidence>
<feature type="compositionally biased region" description="Basic residues" evidence="2">
    <location>
        <begin position="11"/>
        <end position="22"/>
    </location>
</feature>
<dbReference type="InterPro" id="IPR042100">
    <property type="entry name" value="Bug_dom1"/>
</dbReference>
<comment type="similarity">
    <text evidence="1">Belongs to the UPF0065 (bug) family.</text>
</comment>
<sequence length="351" mass="37354">MPAFPSATSAPHHHVTRAPQRGLRRRALTTAALLLGGASATGLAWAQGSAPAFPSKPVTVVTAFAVGSGPDAVLRLVANKLSVAWKQSVTVDNRPGGGGFIAIEAARRGAPDGHTLLQLDSEHLSALPHLYKQRNFQTLQVFDPVAPLFRTPFLVAVPTQSPWKNMGDLIAAAKKGQGAVSYGSWGVGSPGHLGGEWLDLVDGTQMTHVPFREVSQLFTSVANGDPAWSLASIPSSQGIYKAGKIRYLAVAGPRRIAQLPDVPTLAEAGGPAQVDVNSFVSLLAVKGVPAPVRAQIHADVLKVLQEPEVREKFNTFAFEPLSWSVEEIQRQAVVKSEQYKLLIQKANISLE</sequence>
<accession>A0AAJ2C7M8</accession>
<dbReference type="InterPro" id="IPR006311">
    <property type="entry name" value="TAT_signal"/>
</dbReference>
<organism evidence="3 6">
    <name type="scientific">Acidovorax delafieldii</name>
    <name type="common">Pseudomonas delafieldii</name>
    <dbReference type="NCBI Taxonomy" id="47920"/>
    <lineage>
        <taxon>Bacteria</taxon>
        <taxon>Pseudomonadati</taxon>
        <taxon>Pseudomonadota</taxon>
        <taxon>Betaproteobacteria</taxon>
        <taxon>Burkholderiales</taxon>
        <taxon>Comamonadaceae</taxon>
        <taxon>Acidovorax</taxon>
    </lineage>
</organism>
<protein>
    <submittedName>
        <fullName evidence="3">Tripartite-type tricarboxylate transporter receptor subunit TctC</fullName>
    </submittedName>
</protein>
<evidence type="ECO:0000313" key="6">
    <source>
        <dbReference type="Proteomes" id="UP001253458"/>
    </source>
</evidence>
<reference evidence="3 5" key="1">
    <citation type="submission" date="2023-07" db="EMBL/GenBank/DDBJ databases">
        <title>Sorghum-associated microbial communities from plants grown in Nebraska, USA.</title>
        <authorList>
            <person name="Schachtman D."/>
        </authorList>
    </citation>
    <scope>NUCLEOTIDE SEQUENCE</scope>
    <source>
        <strain evidence="4 5">BE105</strain>
        <strain evidence="3">BE69</strain>
    </source>
</reference>
<evidence type="ECO:0000313" key="4">
    <source>
        <dbReference type="EMBL" id="MDR6838098.1"/>
    </source>
</evidence>
<dbReference type="InterPro" id="IPR005064">
    <property type="entry name" value="BUG"/>
</dbReference>
<evidence type="ECO:0000313" key="5">
    <source>
        <dbReference type="Proteomes" id="UP001249076"/>
    </source>
</evidence>
<gene>
    <name evidence="3" type="ORF">J2W88_002461</name>
    <name evidence="4" type="ORF">J2W93_002939</name>
</gene>
<dbReference type="CDD" id="cd07012">
    <property type="entry name" value="PBP2_Bug_TTT"/>
    <property type="match status" value="1"/>
</dbReference>
<dbReference type="PIRSF" id="PIRSF017082">
    <property type="entry name" value="YflP"/>
    <property type="match status" value="1"/>
</dbReference>
<dbReference type="Pfam" id="PF03401">
    <property type="entry name" value="TctC"/>
    <property type="match status" value="1"/>
</dbReference>